<name>A0A7X2IKV3_9BURK</name>
<protein>
    <submittedName>
        <fullName evidence="2">Cupin domain-containing protein</fullName>
    </submittedName>
</protein>
<keyword evidence="3" id="KW-1185">Reference proteome</keyword>
<dbReference type="Gene3D" id="2.60.120.10">
    <property type="entry name" value="Jelly Rolls"/>
    <property type="match status" value="1"/>
</dbReference>
<dbReference type="InterPro" id="IPR014710">
    <property type="entry name" value="RmlC-like_jellyroll"/>
</dbReference>
<organism evidence="2 3">
    <name type="scientific">Pseudoduganella rivuli</name>
    <dbReference type="NCBI Taxonomy" id="2666085"/>
    <lineage>
        <taxon>Bacteria</taxon>
        <taxon>Pseudomonadati</taxon>
        <taxon>Pseudomonadota</taxon>
        <taxon>Betaproteobacteria</taxon>
        <taxon>Burkholderiales</taxon>
        <taxon>Oxalobacteraceae</taxon>
        <taxon>Telluria group</taxon>
        <taxon>Pseudoduganella</taxon>
    </lineage>
</organism>
<dbReference type="Proteomes" id="UP000446768">
    <property type="component" value="Unassembled WGS sequence"/>
</dbReference>
<comment type="caution">
    <text evidence="2">The sequence shown here is derived from an EMBL/GenBank/DDBJ whole genome shotgun (WGS) entry which is preliminary data.</text>
</comment>
<gene>
    <name evidence="2" type="ORF">GJ700_06620</name>
</gene>
<dbReference type="AlphaFoldDB" id="A0A7X2IKV3"/>
<evidence type="ECO:0000313" key="3">
    <source>
        <dbReference type="Proteomes" id="UP000446768"/>
    </source>
</evidence>
<feature type="domain" description="Cupin type-2" evidence="1">
    <location>
        <begin position="71"/>
        <end position="133"/>
    </location>
</feature>
<reference evidence="2 3" key="1">
    <citation type="submission" date="2019-11" db="EMBL/GenBank/DDBJ databases">
        <title>Novel species isolated from a subtropical stream in China.</title>
        <authorList>
            <person name="Lu H."/>
        </authorList>
    </citation>
    <scope>NUCLEOTIDE SEQUENCE [LARGE SCALE GENOMIC DNA]</scope>
    <source>
        <strain evidence="2 3">FT92W</strain>
    </source>
</reference>
<accession>A0A7X2IKV3</accession>
<evidence type="ECO:0000313" key="2">
    <source>
        <dbReference type="EMBL" id="MRV71392.1"/>
    </source>
</evidence>
<dbReference type="Pfam" id="PF07883">
    <property type="entry name" value="Cupin_2"/>
    <property type="match status" value="1"/>
</dbReference>
<dbReference type="SUPFAM" id="SSF51182">
    <property type="entry name" value="RmlC-like cupins"/>
    <property type="match status" value="1"/>
</dbReference>
<dbReference type="RefSeq" id="WP_154371853.1">
    <property type="nucleotide sequence ID" value="NZ_WKJJ01000003.1"/>
</dbReference>
<sequence>MPLPAFKPTRQQINSYIARYQTIRGATRPDGINVAKPVLGFLESEDEKWISAEKQNEIPAIVQAAGFFVYFVECVPGSGCAMHNHDSTETFIILEGTWKVLWDGESGVDHTILNKYDTMSFPEGVVRQFINIAADEGKTAGILLAIVEGNQPFAERCEELHAKQEQAHLQETSGGENSVEC</sequence>
<proteinExistence type="predicted"/>
<evidence type="ECO:0000259" key="1">
    <source>
        <dbReference type="Pfam" id="PF07883"/>
    </source>
</evidence>
<dbReference type="InterPro" id="IPR013096">
    <property type="entry name" value="Cupin_2"/>
</dbReference>
<dbReference type="EMBL" id="WKJJ01000003">
    <property type="protein sequence ID" value="MRV71392.1"/>
    <property type="molecule type" value="Genomic_DNA"/>
</dbReference>
<dbReference type="InterPro" id="IPR011051">
    <property type="entry name" value="RmlC_Cupin_sf"/>
</dbReference>